<evidence type="ECO:0000256" key="3">
    <source>
        <dbReference type="ARBA" id="ARBA00022729"/>
    </source>
</evidence>
<keyword evidence="2" id="KW-0964">Secreted</keyword>
<evidence type="ECO:0000256" key="2">
    <source>
        <dbReference type="ARBA" id="ARBA00022525"/>
    </source>
</evidence>
<evidence type="ECO:0000256" key="4">
    <source>
        <dbReference type="ARBA" id="ARBA00023088"/>
    </source>
</evidence>
<keyword evidence="9" id="KW-1185">Reference proteome</keyword>
<reference evidence="8 9" key="2">
    <citation type="submission" date="2018-02" db="EMBL/GenBank/DDBJ databases">
        <title>Whole genome sequencing analysis of Streptococcus pluranimalium isolated from cattle infected mastitis in China.</title>
        <authorList>
            <person name="Zhang J.-R."/>
            <person name="Hu G.-Z."/>
        </authorList>
    </citation>
    <scope>NUCLEOTIDE SEQUENCE [LARGE SCALE GENOMIC DNA]</scope>
    <source>
        <strain evidence="8 9">TH11417</strain>
    </source>
</reference>
<dbReference type="PROSITE" id="PS50847">
    <property type="entry name" value="GRAM_POS_ANCHORING"/>
    <property type="match status" value="1"/>
</dbReference>
<keyword evidence="1" id="KW-0134">Cell wall</keyword>
<dbReference type="KEGG" id="splr:C0J00_03195"/>
<feature type="transmembrane region" description="Helical" evidence="5">
    <location>
        <begin position="461"/>
        <end position="479"/>
    </location>
</feature>
<dbReference type="GeneID" id="98392918"/>
<proteinExistence type="predicted"/>
<evidence type="ECO:0000256" key="1">
    <source>
        <dbReference type="ARBA" id="ARBA00022512"/>
    </source>
</evidence>
<evidence type="ECO:0000313" key="9">
    <source>
        <dbReference type="Proteomes" id="UP000238956"/>
    </source>
</evidence>
<evidence type="ECO:0000256" key="6">
    <source>
        <dbReference type="SAM" id="SignalP"/>
    </source>
</evidence>
<dbReference type="InterPro" id="IPR047589">
    <property type="entry name" value="DUF11_rpt"/>
</dbReference>
<dbReference type="NCBIfam" id="NF033902">
    <property type="entry name" value="iso_D2_wall_anc"/>
    <property type="match status" value="1"/>
</dbReference>
<name>A0A2L0D319_9STRE</name>
<dbReference type="NCBIfam" id="TIGR01167">
    <property type="entry name" value="LPXTG_anchor"/>
    <property type="match status" value="1"/>
</dbReference>
<dbReference type="Gene3D" id="2.60.40.10">
    <property type="entry name" value="Immunoglobulins"/>
    <property type="match status" value="1"/>
</dbReference>
<keyword evidence="3 6" id="KW-0732">Signal</keyword>
<feature type="domain" description="Gram-positive cocci surface proteins LPxTG" evidence="7">
    <location>
        <begin position="451"/>
        <end position="485"/>
    </location>
</feature>
<dbReference type="InterPro" id="IPR041033">
    <property type="entry name" value="SpaA_PFL_dom_1"/>
</dbReference>
<protein>
    <submittedName>
        <fullName evidence="8">Cell surface protein</fullName>
    </submittedName>
</protein>
<dbReference type="Pfam" id="PF00746">
    <property type="entry name" value="Gram_pos_anchor"/>
    <property type="match status" value="1"/>
</dbReference>
<evidence type="ECO:0000259" key="7">
    <source>
        <dbReference type="PROSITE" id="PS50847"/>
    </source>
</evidence>
<dbReference type="RefSeq" id="WP_104967531.1">
    <property type="nucleotide sequence ID" value="NZ_CP025536.1"/>
</dbReference>
<evidence type="ECO:0000256" key="5">
    <source>
        <dbReference type="SAM" id="Phobius"/>
    </source>
</evidence>
<dbReference type="SUPFAM" id="SSF49478">
    <property type="entry name" value="Cna protein B-type domain"/>
    <property type="match status" value="1"/>
</dbReference>
<accession>A0A2L0D319</accession>
<organism evidence="8 9">
    <name type="scientific">Streptococcus pluranimalium</name>
    <dbReference type="NCBI Taxonomy" id="82348"/>
    <lineage>
        <taxon>Bacteria</taxon>
        <taxon>Bacillati</taxon>
        <taxon>Bacillota</taxon>
        <taxon>Bacilli</taxon>
        <taxon>Lactobacillales</taxon>
        <taxon>Streptococcaceae</taxon>
        <taxon>Streptococcus</taxon>
    </lineage>
</organism>
<keyword evidence="5" id="KW-1133">Transmembrane helix</keyword>
<keyword evidence="4" id="KW-0572">Peptidoglycan-anchor</keyword>
<dbReference type="Pfam" id="PF17802">
    <property type="entry name" value="SpaA"/>
    <property type="match status" value="1"/>
</dbReference>
<dbReference type="Gene3D" id="2.60.40.740">
    <property type="match status" value="1"/>
</dbReference>
<keyword evidence="5" id="KW-0812">Transmembrane</keyword>
<dbReference type="Proteomes" id="UP000238956">
    <property type="component" value="Chromosome"/>
</dbReference>
<dbReference type="NCBIfam" id="TIGR01451">
    <property type="entry name" value="B_ant_repeat"/>
    <property type="match status" value="1"/>
</dbReference>
<gene>
    <name evidence="8" type="ORF">C0J00_03195</name>
</gene>
<evidence type="ECO:0000313" key="8">
    <source>
        <dbReference type="EMBL" id="AUW96196.1"/>
    </source>
</evidence>
<dbReference type="OrthoDB" id="2199792at2"/>
<dbReference type="InterPro" id="IPR019931">
    <property type="entry name" value="LPXTG_anchor"/>
</dbReference>
<dbReference type="AlphaFoldDB" id="A0A2L0D319"/>
<dbReference type="InterPro" id="IPR048052">
    <property type="entry name" value="FM1-like"/>
</dbReference>
<dbReference type="InterPro" id="IPR013783">
    <property type="entry name" value="Ig-like_fold"/>
</dbReference>
<sequence length="485" mass="50908">MKKQLIKGLLLTTLVLGTAAPLADQVVFAEGPGSITVESTNAGAKYQAFKIFDATYSGDATSYTIPEGLEATYKGTGNFEQLFSTSTNGGKTYVTKKESASDTDIAAWTKAVVAAANIQPSDTQTAAGATATLAVPYGYYYVGTDVNGGATTMVTSASPQATVREKNNEPSWGENGGKTVGDDKTYAVGETVTYTLDYQNATYYTAGEKVYQYVVKDALPTGVDFSEGTVKVTVNGVALTQGTGTGTYAITEGTNGFEVTIPWAATNTASDAAGLGEKDDFFYDPISTIKVTYQGVLLKDATEGSDKYDTNKNLATINPNTKTNDPGKEEYVYNGKITIDKVAANSDTKLQGAKFVLRQKGSENYLNLAAGTENVTFGSRNNATEFTTDQNGAVSISGLDAGDYELIETQAPEGYNLLDSPVSVTLGLGKADGKDNLLVTSKVENNSGAELPSTGGIGTTIFYTVGTILIVAGGVVLIARRRARD</sequence>
<keyword evidence="5" id="KW-0472">Membrane</keyword>
<reference evidence="8 9" key="1">
    <citation type="submission" date="2017-12" db="EMBL/GenBank/DDBJ databases">
        <authorList>
            <person name="Hurst M.R.H."/>
        </authorList>
    </citation>
    <scope>NUCLEOTIDE SEQUENCE [LARGE SCALE GENOMIC DNA]</scope>
    <source>
        <strain evidence="8 9">TH11417</strain>
    </source>
</reference>
<dbReference type="EMBL" id="CP025536">
    <property type="protein sequence ID" value="AUW96196.1"/>
    <property type="molecule type" value="Genomic_DNA"/>
</dbReference>
<feature type="chain" id="PRO_5038860249" evidence="6">
    <location>
        <begin position="24"/>
        <end position="485"/>
    </location>
</feature>
<feature type="signal peptide" evidence="6">
    <location>
        <begin position="1"/>
        <end position="23"/>
    </location>
</feature>